<dbReference type="InterPro" id="IPR014718">
    <property type="entry name" value="GH-type_carb-bd"/>
</dbReference>
<dbReference type="GO" id="GO:0005975">
    <property type="term" value="P:carbohydrate metabolic process"/>
    <property type="evidence" value="ECO:0007669"/>
    <property type="project" value="InterPro"/>
</dbReference>
<proteinExistence type="predicted"/>
<dbReference type="HOGENOM" id="CLU_052486_2_0_9"/>
<organism evidence="1 2">
    <name type="scientific">Alicyclobacillus acidocaldarius (strain Tc-4-1)</name>
    <name type="common">Bacillus acidocaldarius</name>
    <dbReference type="NCBI Taxonomy" id="1048834"/>
    <lineage>
        <taxon>Bacteria</taxon>
        <taxon>Bacillati</taxon>
        <taxon>Bacillota</taxon>
        <taxon>Bacilli</taxon>
        <taxon>Bacillales</taxon>
        <taxon>Alicyclobacillaceae</taxon>
        <taxon>Alicyclobacillus</taxon>
    </lineage>
</organism>
<dbReference type="KEGG" id="aad:TC41_2303"/>
<evidence type="ECO:0000313" key="1">
    <source>
        <dbReference type="EMBL" id="AEJ44204.1"/>
    </source>
</evidence>
<dbReference type="InterPro" id="IPR011013">
    <property type="entry name" value="Gal_mutarotase_sf_dom"/>
</dbReference>
<evidence type="ECO:0000313" key="2">
    <source>
        <dbReference type="Proteomes" id="UP000000292"/>
    </source>
</evidence>
<dbReference type="Pfam" id="PF01263">
    <property type="entry name" value="Aldose_epim"/>
    <property type="match status" value="1"/>
</dbReference>
<dbReference type="PATRIC" id="fig|1048834.4.peg.2178"/>
<dbReference type="Gene3D" id="2.70.98.10">
    <property type="match status" value="1"/>
</dbReference>
<dbReference type="STRING" id="1048834.TC41_2303"/>
<dbReference type="InterPro" id="IPR008183">
    <property type="entry name" value="Aldose_1/G6P_1-epimerase"/>
</dbReference>
<dbReference type="EMBL" id="CP002902">
    <property type="protein sequence ID" value="AEJ44204.1"/>
    <property type="molecule type" value="Genomic_DNA"/>
</dbReference>
<reference evidence="2" key="2">
    <citation type="submission" date="2011-06" db="EMBL/GenBank/DDBJ databases">
        <title>The complete genome sequence of Alicyclobacillus acidocaldarius sp. Tc-4-1.</title>
        <authorList>
            <person name="Chen Y."/>
            <person name="He Y."/>
            <person name="Dong Z."/>
            <person name="Hu S."/>
        </authorList>
    </citation>
    <scope>NUCLEOTIDE SEQUENCE [LARGE SCALE GENOMIC DNA]</scope>
    <source>
        <strain evidence="2">Tc-4-1</strain>
    </source>
</reference>
<dbReference type="AlphaFoldDB" id="F8IG51"/>
<protein>
    <submittedName>
        <fullName evidence="1">Aldose 1-epimerase</fullName>
    </submittedName>
</protein>
<name>F8IG51_ALIAT</name>
<dbReference type="CDD" id="cd01081">
    <property type="entry name" value="Aldose_epim"/>
    <property type="match status" value="1"/>
</dbReference>
<dbReference type="eggNOG" id="COG2017">
    <property type="taxonomic scope" value="Bacteria"/>
</dbReference>
<sequence length="332" mass="37642">MANMPAVETTYGGERAIRLTHGPYEAYLLPGWGNLVALRDTARGFRFLREPEAEMDEFRKAPGRYGIPVLYPPNRYRDGKFTIAGRAYHLPVNEEATHNHLHGFFMRIEWPVVDMGEDEGGAYVEMAHEVGEGHPVYAHWPHTFRFAIRYELSGAGLVQRVHIDNRGGEPMPVMLGFHTAVNVPFSAASSADACSIQLTIGERWELDERKLPTGRFQPLNENEQKMPTGGADPFYEPMDNHYTARPRDGHNRMVLTDARLGLAFVYDVDLKYRHWMVWNNNCCGTFFCPEPQTNMVNAPNMDLPQDVTGLIVLAPGESFSARSRMYVEEVSH</sequence>
<accession>F8IG51</accession>
<reference evidence="1 2" key="1">
    <citation type="journal article" date="2011" name="J. Bacteriol.">
        <title>Complete Genome Sequence of Alicyclobacillus acidocaldarius Strain Tc-4-1.</title>
        <authorList>
            <person name="Chen Y."/>
            <person name="He Y."/>
            <person name="Zhang B."/>
            <person name="Yang J."/>
            <person name="Li W."/>
            <person name="Dong Z."/>
            <person name="Hu S."/>
        </authorList>
    </citation>
    <scope>NUCLEOTIDE SEQUENCE [LARGE SCALE GENOMIC DNA]</scope>
    <source>
        <strain evidence="1 2">Tc-4-1</strain>
    </source>
</reference>
<dbReference type="GO" id="GO:0016853">
    <property type="term" value="F:isomerase activity"/>
    <property type="evidence" value="ECO:0007669"/>
    <property type="project" value="InterPro"/>
</dbReference>
<dbReference type="GO" id="GO:0030246">
    <property type="term" value="F:carbohydrate binding"/>
    <property type="evidence" value="ECO:0007669"/>
    <property type="project" value="InterPro"/>
</dbReference>
<gene>
    <name evidence="1" type="ordered locus">TC41_2303</name>
</gene>
<dbReference type="Proteomes" id="UP000000292">
    <property type="component" value="Chromosome"/>
</dbReference>
<dbReference type="SUPFAM" id="SSF74650">
    <property type="entry name" value="Galactose mutarotase-like"/>
    <property type="match status" value="1"/>
</dbReference>